<dbReference type="PATRIC" id="fig|568814.3.peg.36"/>
<evidence type="ECO:0000313" key="2">
    <source>
        <dbReference type="Proteomes" id="UP000009077"/>
    </source>
</evidence>
<accession>A0A0H3MSF9</accession>
<dbReference type="NCBIfam" id="NF040896">
    <property type="entry name" value="SP_0009_fam"/>
    <property type="match status" value="1"/>
</dbReference>
<dbReference type="RefSeq" id="WP_004194325.1">
    <property type="nucleotide sequence ID" value="NC_012926.1"/>
</dbReference>
<sequence>MTESIFKIVEQFLQHSDEKLEELNQKNRELKLEENES</sequence>
<dbReference type="AlphaFoldDB" id="A0A0H3MSF9"/>
<dbReference type="Proteomes" id="UP000009077">
    <property type="component" value="Chromosome"/>
</dbReference>
<keyword evidence="2" id="KW-1185">Reference proteome</keyword>
<proteinExistence type="predicted"/>
<dbReference type="GeneID" id="77099966"/>
<evidence type="ECO:0000313" key="1">
    <source>
        <dbReference type="EMBL" id="CAZ54843.1"/>
    </source>
</evidence>
<name>A0A0H3MSF9_STRS4</name>
<gene>
    <name evidence="1" type="ordered locus">SSUBM407_0011</name>
</gene>
<reference evidence="1 2" key="1">
    <citation type="journal article" date="2009" name="PLoS ONE">
        <title>Rapid evolution of virulence and drug resistance in the emerging zoonotic pathogen Streptococcus suis.</title>
        <authorList>
            <person name="Holden M.T.G."/>
            <person name="Hauser H."/>
            <person name="Sanders M."/>
            <person name="Ngo T.H."/>
            <person name="Cherevach I."/>
            <person name="Cronin A."/>
            <person name="Goodhead I."/>
            <person name="Mungall K."/>
            <person name="Quail M.A."/>
            <person name="Price C."/>
            <person name="Rabbinowitsch E."/>
            <person name="Sharp S."/>
            <person name="Croucher N.J."/>
            <person name="Chieu T.B."/>
            <person name="Mai N.T.H."/>
            <person name="Diep T.S."/>
            <person name="Chinh N.T."/>
            <person name="Kehoe M."/>
            <person name="Leigh J.A."/>
            <person name="Ward P.N."/>
            <person name="Dowson C.G."/>
            <person name="Whatmore A.M."/>
            <person name="Chanter N."/>
            <person name="Iversen P."/>
            <person name="Gottschalk M."/>
            <person name="Slater J.D."/>
            <person name="Smith H.E."/>
            <person name="Spratt B.G."/>
            <person name="Xu J."/>
            <person name="Ye C."/>
            <person name="Bentley S."/>
            <person name="Barrell B.G."/>
            <person name="Schultsz C."/>
            <person name="Maskell D.J."/>
            <person name="Parkhill J."/>
        </authorList>
    </citation>
    <scope>NUCLEOTIDE SEQUENCE [LARGE SCALE GENOMIC DNA]</scope>
    <source>
        <strain evidence="1 2">BM407</strain>
    </source>
</reference>
<organism evidence="1 2">
    <name type="scientific">Streptococcus suis (strain BM407)</name>
    <dbReference type="NCBI Taxonomy" id="568814"/>
    <lineage>
        <taxon>Bacteria</taxon>
        <taxon>Bacillati</taxon>
        <taxon>Bacillota</taxon>
        <taxon>Bacilli</taxon>
        <taxon>Lactobacillales</taxon>
        <taxon>Streptococcaceae</taxon>
        <taxon>Streptococcus</taxon>
    </lineage>
</organism>
<dbReference type="HOGENOM" id="CLU_218081_0_1_9"/>
<dbReference type="KEGG" id="ssb:SSUBM407_0011"/>
<dbReference type="InterPro" id="IPR049819">
    <property type="entry name" value="SP_0009-like"/>
</dbReference>
<evidence type="ECO:0008006" key="3">
    <source>
        <dbReference type="Google" id="ProtNLM"/>
    </source>
</evidence>
<dbReference type="EMBL" id="FM252032">
    <property type="protein sequence ID" value="CAZ54843.1"/>
    <property type="molecule type" value="Genomic_DNA"/>
</dbReference>
<protein>
    <recommendedName>
        <fullName evidence="3">Extracellular protein</fullName>
    </recommendedName>
</protein>